<evidence type="ECO:0000313" key="3">
    <source>
        <dbReference type="Proteomes" id="UP000054985"/>
    </source>
</evidence>
<dbReference type="OrthoDB" id="5636695at2"/>
<protein>
    <submittedName>
        <fullName evidence="2">Uncharacterized protein</fullName>
    </submittedName>
</protein>
<proteinExistence type="predicted"/>
<dbReference type="STRING" id="39962.Lmor_0011"/>
<name>A0A378LU16_9GAMM</name>
<dbReference type="AlphaFoldDB" id="A0A378LU16"/>
<accession>A0A378LU16</accession>
<dbReference type="EMBL" id="LNYN01000001">
    <property type="protein sequence ID" value="KTD39645.1"/>
    <property type="molecule type" value="Genomic_DNA"/>
</dbReference>
<sequence>MFLERPKEQKSCLKKQKKITLRVPEKLWTSIQEKAKKEYSGRGKQSQLVNEALEHFFKSSSVDDINWNNSSDDYVLINLLTQIKLGAMMKNIGSNPVQANIDMHNIEKLIDLELNIKNSRKMLEVHIKPAIIRMALSQWMYADRKFLKDIASEE</sequence>
<evidence type="ECO:0000313" key="4">
    <source>
        <dbReference type="Proteomes" id="UP000254040"/>
    </source>
</evidence>
<dbReference type="RefSeq" id="WP_028383841.1">
    <property type="nucleotide sequence ID" value="NZ_CAAAJG010000015.1"/>
</dbReference>
<reference evidence="1 3" key="1">
    <citation type="submission" date="2015-11" db="EMBL/GenBank/DDBJ databases">
        <title>Genomic analysis of 38 Legionella species identifies large and diverse effector repertoires.</title>
        <authorList>
            <person name="Burstein D."/>
            <person name="Amaro F."/>
            <person name="Zusman T."/>
            <person name="Lifshitz Z."/>
            <person name="Cohen O."/>
            <person name="Gilbert J.A."/>
            <person name="Pupko T."/>
            <person name="Shuman H.A."/>
            <person name="Segal G."/>
        </authorList>
    </citation>
    <scope>NUCLEOTIDE SEQUENCE [LARGE SCALE GENOMIC DNA]</scope>
    <source>
        <strain evidence="1 3">ATCC 43877</strain>
    </source>
</reference>
<evidence type="ECO:0000313" key="2">
    <source>
        <dbReference type="EMBL" id="STY27551.1"/>
    </source>
</evidence>
<dbReference type="Proteomes" id="UP000254040">
    <property type="component" value="Unassembled WGS sequence"/>
</dbReference>
<gene>
    <name evidence="1" type="ORF">Lmor_0011</name>
    <name evidence="2" type="ORF">NCTC12239_03229</name>
</gene>
<dbReference type="EMBL" id="UGOG01000002">
    <property type="protein sequence ID" value="STY27551.1"/>
    <property type="molecule type" value="Genomic_DNA"/>
</dbReference>
<reference evidence="2 4" key="2">
    <citation type="submission" date="2018-06" db="EMBL/GenBank/DDBJ databases">
        <authorList>
            <consortium name="Pathogen Informatics"/>
            <person name="Doyle S."/>
        </authorList>
    </citation>
    <scope>NUCLEOTIDE SEQUENCE [LARGE SCALE GENOMIC DNA]</scope>
    <source>
        <strain evidence="2 4">NCTC12239</strain>
    </source>
</reference>
<evidence type="ECO:0000313" key="1">
    <source>
        <dbReference type="EMBL" id="KTD39645.1"/>
    </source>
</evidence>
<keyword evidence="3" id="KW-1185">Reference proteome</keyword>
<dbReference type="Proteomes" id="UP000054985">
    <property type="component" value="Unassembled WGS sequence"/>
</dbReference>
<organism evidence="2 4">
    <name type="scientific">Legionella moravica</name>
    <dbReference type="NCBI Taxonomy" id="39962"/>
    <lineage>
        <taxon>Bacteria</taxon>
        <taxon>Pseudomonadati</taxon>
        <taxon>Pseudomonadota</taxon>
        <taxon>Gammaproteobacteria</taxon>
        <taxon>Legionellales</taxon>
        <taxon>Legionellaceae</taxon>
        <taxon>Legionella</taxon>
    </lineage>
</organism>